<evidence type="ECO:0000256" key="3">
    <source>
        <dbReference type="ARBA" id="ARBA00022777"/>
    </source>
</evidence>
<evidence type="ECO:0000256" key="2">
    <source>
        <dbReference type="ARBA" id="ARBA00022741"/>
    </source>
</evidence>
<feature type="transmembrane region" description="Helical" evidence="8">
    <location>
        <begin position="423"/>
        <end position="445"/>
    </location>
</feature>
<keyword evidence="6" id="KW-0175">Coiled coil</keyword>
<protein>
    <submittedName>
        <fullName evidence="10">Mrp family chromosome partitioning ATPase/uncharacterized protein involved in exopolysaccharide biosynthesis</fullName>
    </submittedName>
</protein>
<sequence>MSDELNFNAPSGTPVMQTTGDDDSSQRREKLMSLLRGRLHWAVLLSLILGGGLGYLGYSSVVPMYRSTGQVVVESEELIFDGIDDSTSKKRWYSFVARQQQMLRSQEVAERAMASDTWKSRGDEAVEWTPQQFSKAIDTEIDERNNDKNIFTISFDAPDAITAGVGNRALLDAYSEEFDYRAETRFMNRVTQLQSQVQKSEIKIKQYLAQRRTVLTDYEFNQMEADIRALTNQRIELQENLDTVRAELNSRNPIQEGMSTNPADLISNDPVLNQMQIQIDEIEDRIKVLEFGGKGPGHREVKGLSAERDVLNAKMEVRIEQLLSEDIDALIGDPEYDRLRQLEQLWHRQLADVQSRLEKLNAKQAEVADLQELIDDEQRIIDKSRDSINEINVEMDSLKGTIDIFAPGATPSSPDNGGKAKQVAVLGGMAGTGIGFGFVMLLGLLDSRLRHAGDARMGLRDTRMLGILPTLPENFADPEQSERAAHAVHHIRTLLQISNRGTARVFSVTSPAAGSGKSSLSVAMGLSFAASESKTLVIDCDLVGAGLTRRVGAVVNRSVEAILREDTVLTDDQIANAMSHAREKGTNLKDALVELGMLTKKDLQRLNRRQADSALGILDACQGRPFSECVANTGIENFNVLPIGAAKPQDAGLLSPKAIRNLIARAREEYDIVLLDTGPCLGSLEASMCAAEADATVLIVSRGDSKSMATKARDHLISVGANVVGCVFNHALEADMNSASFASIVSQERRTDPAQSLLSADPAIAARFGPLGSAVAAFGTPSKSPNGKPRRQSVANGSSNGH</sequence>
<feature type="coiled-coil region" evidence="6">
    <location>
        <begin position="350"/>
        <end position="387"/>
    </location>
</feature>
<reference evidence="10 11" key="1">
    <citation type="submission" date="2020-08" db="EMBL/GenBank/DDBJ databases">
        <title>Genomic Encyclopedia of Type Strains, Phase IV (KMG-IV): sequencing the most valuable type-strain genomes for metagenomic binning, comparative biology and taxonomic classification.</title>
        <authorList>
            <person name="Goeker M."/>
        </authorList>
    </citation>
    <scope>NUCLEOTIDE SEQUENCE [LARGE SCALE GENOMIC DNA]</scope>
    <source>
        <strain evidence="10 11">DSM 103725</strain>
    </source>
</reference>
<dbReference type="InterPro" id="IPR005702">
    <property type="entry name" value="Wzc-like_C"/>
</dbReference>
<dbReference type="RefSeq" id="WP_184677976.1">
    <property type="nucleotide sequence ID" value="NZ_JACHGY010000001.1"/>
</dbReference>
<dbReference type="PANTHER" id="PTHR32309:SF31">
    <property type="entry name" value="CAPSULAR EXOPOLYSACCHARIDE FAMILY"/>
    <property type="match status" value="1"/>
</dbReference>
<keyword evidence="8" id="KW-1133">Transmembrane helix</keyword>
<dbReference type="EMBL" id="JACHGY010000001">
    <property type="protein sequence ID" value="MBB6430461.1"/>
    <property type="molecule type" value="Genomic_DNA"/>
</dbReference>
<dbReference type="Proteomes" id="UP000541810">
    <property type="component" value="Unassembled WGS sequence"/>
</dbReference>
<evidence type="ECO:0000259" key="9">
    <source>
        <dbReference type="Pfam" id="PF13614"/>
    </source>
</evidence>
<evidence type="ECO:0000256" key="5">
    <source>
        <dbReference type="ARBA" id="ARBA00023137"/>
    </source>
</evidence>
<evidence type="ECO:0000256" key="6">
    <source>
        <dbReference type="SAM" id="Coils"/>
    </source>
</evidence>
<keyword evidence="1" id="KW-0808">Transferase</keyword>
<dbReference type="CDD" id="cd05387">
    <property type="entry name" value="BY-kinase"/>
    <property type="match status" value="1"/>
</dbReference>
<feature type="compositionally biased region" description="Polar residues" evidence="7">
    <location>
        <begin position="793"/>
        <end position="802"/>
    </location>
</feature>
<keyword evidence="8" id="KW-0812">Transmembrane</keyword>
<evidence type="ECO:0000256" key="8">
    <source>
        <dbReference type="SAM" id="Phobius"/>
    </source>
</evidence>
<proteinExistence type="predicted"/>
<evidence type="ECO:0000256" key="4">
    <source>
        <dbReference type="ARBA" id="ARBA00022840"/>
    </source>
</evidence>
<keyword evidence="5" id="KW-0829">Tyrosine-protein kinase</keyword>
<feature type="domain" description="AAA" evidence="9">
    <location>
        <begin position="504"/>
        <end position="701"/>
    </location>
</feature>
<comment type="caution">
    <text evidence="10">The sequence shown here is derived from an EMBL/GenBank/DDBJ whole genome shotgun (WGS) entry which is preliminary data.</text>
</comment>
<evidence type="ECO:0000313" key="10">
    <source>
        <dbReference type="EMBL" id="MBB6430461.1"/>
    </source>
</evidence>
<feature type="region of interest" description="Disordered" evidence="7">
    <location>
        <begin position="1"/>
        <end position="25"/>
    </location>
</feature>
<keyword evidence="2" id="KW-0547">Nucleotide-binding</keyword>
<accession>A0A7X0H9A1</accession>
<dbReference type="SUPFAM" id="SSF160246">
    <property type="entry name" value="EspE N-terminal domain-like"/>
    <property type="match status" value="1"/>
</dbReference>
<name>A0A7X0H9A1_9BACT</name>
<evidence type="ECO:0000313" key="11">
    <source>
        <dbReference type="Proteomes" id="UP000541810"/>
    </source>
</evidence>
<evidence type="ECO:0000256" key="7">
    <source>
        <dbReference type="SAM" id="MobiDB-lite"/>
    </source>
</evidence>
<feature type="region of interest" description="Disordered" evidence="7">
    <location>
        <begin position="778"/>
        <end position="802"/>
    </location>
</feature>
<evidence type="ECO:0000256" key="1">
    <source>
        <dbReference type="ARBA" id="ARBA00022679"/>
    </source>
</evidence>
<feature type="transmembrane region" description="Helical" evidence="8">
    <location>
        <begin position="39"/>
        <end position="58"/>
    </location>
</feature>
<keyword evidence="3" id="KW-0418">Kinase</keyword>
<dbReference type="SUPFAM" id="SSF52540">
    <property type="entry name" value="P-loop containing nucleoside triphosphate hydrolases"/>
    <property type="match status" value="1"/>
</dbReference>
<keyword evidence="8" id="KW-0472">Membrane</keyword>
<dbReference type="PANTHER" id="PTHR32309">
    <property type="entry name" value="TYROSINE-PROTEIN KINASE"/>
    <property type="match status" value="1"/>
</dbReference>
<feature type="compositionally biased region" description="Polar residues" evidence="7">
    <location>
        <begin position="8"/>
        <end position="19"/>
    </location>
</feature>
<gene>
    <name evidence="10" type="ORF">HNQ40_002267</name>
</gene>
<dbReference type="AlphaFoldDB" id="A0A7X0H9A1"/>
<dbReference type="InterPro" id="IPR027417">
    <property type="entry name" value="P-loop_NTPase"/>
</dbReference>
<dbReference type="InterPro" id="IPR050445">
    <property type="entry name" value="Bact_polysacc_biosynth/exp"/>
</dbReference>
<feature type="coiled-coil region" evidence="6">
    <location>
        <begin position="190"/>
        <end position="247"/>
    </location>
</feature>
<dbReference type="InterPro" id="IPR025669">
    <property type="entry name" value="AAA_dom"/>
</dbReference>
<keyword evidence="4" id="KW-0067">ATP-binding</keyword>
<dbReference type="InterPro" id="IPR037257">
    <property type="entry name" value="T2SS_E_N_sf"/>
</dbReference>
<keyword evidence="11" id="KW-1185">Reference proteome</keyword>
<organism evidence="10 11">
    <name type="scientific">Algisphaera agarilytica</name>
    <dbReference type="NCBI Taxonomy" id="1385975"/>
    <lineage>
        <taxon>Bacteria</taxon>
        <taxon>Pseudomonadati</taxon>
        <taxon>Planctomycetota</taxon>
        <taxon>Phycisphaerae</taxon>
        <taxon>Phycisphaerales</taxon>
        <taxon>Phycisphaeraceae</taxon>
        <taxon>Algisphaera</taxon>
    </lineage>
</organism>
<dbReference type="Pfam" id="PF13614">
    <property type="entry name" value="AAA_31"/>
    <property type="match status" value="1"/>
</dbReference>
<dbReference type="Gene3D" id="3.40.50.300">
    <property type="entry name" value="P-loop containing nucleotide triphosphate hydrolases"/>
    <property type="match status" value="1"/>
</dbReference>